<sequence length="124" mass="13485">MSGNMIISTAPCRIPGKRPATPSWEPQMTVTAPFHETVHAGDSIRTNFSSALAVADYASINYGQEIYSVFLNNEMSQIYSGSTFLLVPDTVIFFQSGLEPMTVYAVNIINMSGGGRRLLGEPAY</sequence>
<organism evidence="1 2">
    <name type="scientific">Mycena pura</name>
    <dbReference type="NCBI Taxonomy" id="153505"/>
    <lineage>
        <taxon>Eukaryota</taxon>
        <taxon>Fungi</taxon>
        <taxon>Dikarya</taxon>
        <taxon>Basidiomycota</taxon>
        <taxon>Agaricomycotina</taxon>
        <taxon>Agaricomycetes</taxon>
        <taxon>Agaricomycetidae</taxon>
        <taxon>Agaricales</taxon>
        <taxon>Marasmiineae</taxon>
        <taxon>Mycenaceae</taxon>
        <taxon>Mycena</taxon>
    </lineage>
</organism>
<accession>A0AAD6UZL2</accession>
<protein>
    <submittedName>
        <fullName evidence="1">Uncharacterized protein</fullName>
    </submittedName>
</protein>
<evidence type="ECO:0000313" key="1">
    <source>
        <dbReference type="EMBL" id="KAJ7195770.1"/>
    </source>
</evidence>
<dbReference type="EMBL" id="JARJCW010000088">
    <property type="protein sequence ID" value="KAJ7195770.1"/>
    <property type="molecule type" value="Genomic_DNA"/>
</dbReference>
<keyword evidence="2" id="KW-1185">Reference proteome</keyword>
<gene>
    <name evidence="1" type="ORF">GGX14DRAFT_403735</name>
</gene>
<comment type="caution">
    <text evidence="1">The sequence shown here is derived from an EMBL/GenBank/DDBJ whole genome shotgun (WGS) entry which is preliminary data.</text>
</comment>
<dbReference type="Proteomes" id="UP001219525">
    <property type="component" value="Unassembled WGS sequence"/>
</dbReference>
<name>A0AAD6UZL2_9AGAR</name>
<dbReference type="AlphaFoldDB" id="A0AAD6UZL2"/>
<proteinExistence type="predicted"/>
<evidence type="ECO:0000313" key="2">
    <source>
        <dbReference type="Proteomes" id="UP001219525"/>
    </source>
</evidence>
<reference evidence="1" key="1">
    <citation type="submission" date="2023-03" db="EMBL/GenBank/DDBJ databases">
        <title>Massive genome expansion in bonnet fungi (Mycena s.s.) driven by repeated elements and novel gene families across ecological guilds.</title>
        <authorList>
            <consortium name="Lawrence Berkeley National Laboratory"/>
            <person name="Harder C.B."/>
            <person name="Miyauchi S."/>
            <person name="Viragh M."/>
            <person name="Kuo A."/>
            <person name="Thoen E."/>
            <person name="Andreopoulos B."/>
            <person name="Lu D."/>
            <person name="Skrede I."/>
            <person name="Drula E."/>
            <person name="Henrissat B."/>
            <person name="Morin E."/>
            <person name="Kohler A."/>
            <person name="Barry K."/>
            <person name="LaButti K."/>
            <person name="Morin E."/>
            <person name="Salamov A."/>
            <person name="Lipzen A."/>
            <person name="Mereny Z."/>
            <person name="Hegedus B."/>
            <person name="Baldrian P."/>
            <person name="Stursova M."/>
            <person name="Weitz H."/>
            <person name="Taylor A."/>
            <person name="Grigoriev I.V."/>
            <person name="Nagy L.G."/>
            <person name="Martin F."/>
            <person name="Kauserud H."/>
        </authorList>
    </citation>
    <scope>NUCLEOTIDE SEQUENCE</scope>
    <source>
        <strain evidence="1">9144</strain>
    </source>
</reference>